<evidence type="ECO:0000313" key="3">
    <source>
        <dbReference type="Proteomes" id="UP001317779"/>
    </source>
</evidence>
<proteinExistence type="predicted"/>
<dbReference type="RefSeq" id="WP_263798179.1">
    <property type="nucleotide sequence ID" value="NZ_AP027141.1"/>
</dbReference>
<dbReference type="EMBL" id="AP027141">
    <property type="protein sequence ID" value="BDV31233.1"/>
    <property type="molecule type" value="Genomic_DNA"/>
</dbReference>
<protein>
    <submittedName>
        <fullName evidence="2">Uncharacterized protein</fullName>
    </submittedName>
</protein>
<feature type="compositionally biased region" description="Basic and acidic residues" evidence="1">
    <location>
        <begin position="202"/>
        <end position="231"/>
    </location>
</feature>
<sequence length="250" mass="26531">MNVAVTVVLLVGVVALAGIGAASAVQRRRERPVGRHAAKGVESLLARSGREQVAEALGDLAAVPISVIVADPVLEARLRTALAAARPDEDDGLISQPGPGERYAGSVFSVLVSDLGDLDERLARVLGETFDPHATDWPRLDGRVRRAVEQNLISHDAADKVIDAVGLRRHLEEHGTATTRRVLDAITGVRSTWKSLGRFAAAHEGEADASPERDETPAEKAGVDETERTVESPEVAEGDEPRTDGDSPRG</sequence>
<name>A0ABM8DZY7_9MICO</name>
<evidence type="ECO:0000256" key="1">
    <source>
        <dbReference type="SAM" id="MobiDB-lite"/>
    </source>
</evidence>
<dbReference type="Proteomes" id="UP001317779">
    <property type="component" value="Chromosome"/>
</dbReference>
<feature type="compositionally biased region" description="Basic and acidic residues" evidence="1">
    <location>
        <begin position="239"/>
        <end position="250"/>
    </location>
</feature>
<organism evidence="2 3">
    <name type="scientific">Microbacterium terricola</name>
    <dbReference type="NCBI Taxonomy" id="344163"/>
    <lineage>
        <taxon>Bacteria</taxon>
        <taxon>Bacillati</taxon>
        <taxon>Actinomycetota</taxon>
        <taxon>Actinomycetes</taxon>
        <taxon>Micrococcales</taxon>
        <taxon>Microbacteriaceae</taxon>
        <taxon>Microbacterium</taxon>
    </lineage>
</organism>
<keyword evidence="3" id="KW-1185">Reference proteome</keyword>
<reference evidence="2 3" key="1">
    <citation type="submission" date="2022-12" db="EMBL/GenBank/DDBJ databases">
        <title>Microbacterium terricola strain KV-448 chromosome, complete genome.</title>
        <authorList>
            <person name="Oshima T."/>
            <person name="Moriya T."/>
            <person name="Bessho Y."/>
        </authorList>
    </citation>
    <scope>NUCLEOTIDE SEQUENCE [LARGE SCALE GENOMIC DNA]</scope>
    <source>
        <strain evidence="2 3">KV-448</strain>
    </source>
</reference>
<gene>
    <name evidence="2" type="ORF">Microterr_18930</name>
</gene>
<accession>A0ABM8DZY7</accession>
<evidence type="ECO:0000313" key="2">
    <source>
        <dbReference type="EMBL" id="BDV31233.1"/>
    </source>
</evidence>
<feature type="region of interest" description="Disordered" evidence="1">
    <location>
        <begin position="202"/>
        <end position="250"/>
    </location>
</feature>